<dbReference type="PANTHER" id="PTHR43861">
    <property type="entry name" value="TRANS-ACONITATE 2-METHYLTRANSFERASE-RELATED"/>
    <property type="match status" value="1"/>
</dbReference>
<evidence type="ECO:0008006" key="3">
    <source>
        <dbReference type="Google" id="ProtNLM"/>
    </source>
</evidence>
<evidence type="ECO:0000313" key="2">
    <source>
        <dbReference type="Proteomes" id="UP000176527"/>
    </source>
</evidence>
<dbReference type="InterPro" id="IPR029063">
    <property type="entry name" value="SAM-dependent_MTases_sf"/>
</dbReference>
<comment type="caution">
    <text evidence="1">The sequence shown here is derived from an EMBL/GenBank/DDBJ whole genome shotgun (WGS) entry which is preliminary data.</text>
</comment>
<dbReference type="EMBL" id="MFDE01000025">
    <property type="protein sequence ID" value="OGE38260.1"/>
    <property type="molecule type" value="Genomic_DNA"/>
</dbReference>
<dbReference type="AlphaFoldDB" id="A0A1F5KBS6"/>
<name>A0A1F5KBS6_9BACT</name>
<organism evidence="1 2">
    <name type="scientific">Candidatus Daviesbacteria bacterium RIFCSPHIGHO2_12_FULL_37_11</name>
    <dbReference type="NCBI Taxonomy" id="1797777"/>
    <lineage>
        <taxon>Bacteria</taxon>
        <taxon>Candidatus Daviesiibacteriota</taxon>
    </lineage>
</organism>
<dbReference type="Pfam" id="PF13489">
    <property type="entry name" value="Methyltransf_23"/>
    <property type="match status" value="1"/>
</dbReference>
<evidence type="ECO:0000313" key="1">
    <source>
        <dbReference type="EMBL" id="OGE38260.1"/>
    </source>
</evidence>
<proteinExistence type="predicted"/>
<sequence length="270" mass="30680">MIKTCIICKGVLIKFTKSFEYEIFKCVNCGFGVTDKAILQKGSYHRDETYIEEEKLFGNIFQKRVNILNKLVKPGRVLEIGCSTGIFLWQLKRIGWDVKGIEISKASVAAAKDKGINVITVPFEKAKLDEKFDLVILNHTLEHLKDPLQVMKKLSEIIKSGGYLYIDLPNFASLSCKILKGNWSMLLPEEHLWHFTQKSLKVLLNKNGLRMVFVDKASGIWDFADPIGGIFDSFLTLKKRFFTQIVTAIPSYIVWKLGLGSDLMVIAKKL</sequence>
<dbReference type="Gene3D" id="3.40.50.150">
    <property type="entry name" value="Vaccinia Virus protein VP39"/>
    <property type="match status" value="1"/>
</dbReference>
<reference evidence="1 2" key="1">
    <citation type="journal article" date="2016" name="Nat. Commun.">
        <title>Thousands of microbial genomes shed light on interconnected biogeochemical processes in an aquifer system.</title>
        <authorList>
            <person name="Anantharaman K."/>
            <person name="Brown C.T."/>
            <person name="Hug L.A."/>
            <person name="Sharon I."/>
            <person name="Castelle C.J."/>
            <person name="Probst A.J."/>
            <person name="Thomas B.C."/>
            <person name="Singh A."/>
            <person name="Wilkins M.J."/>
            <person name="Karaoz U."/>
            <person name="Brodie E.L."/>
            <person name="Williams K.H."/>
            <person name="Hubbard S.S."/>
            <person name="Banfield J.F."/>
        </authorList>
    </citation>
    <scope>NUCLEOTIDE SEQUENCE [LARGE SCALE GENOMIC DNA]</scope>
</reference>
<accession>A0A1F5KBS6</accession>
<protein>
    <recommendedName>
        <fullName evidence="3">Methyltransferase type 11 domain-containing protein</fullName>
    </recommendedName>
</protein>
<dbReference type="CDD" id="cd02440">
    <property type="entry name" value="AdoMet_MTases"/>
    <property type="match status" value="1"/>
</dbReference>
<dbReference type="PANTHER" id="PTHR43861:SF6">
    <property type="entry name" value="METHYLTRANSFERASE TYPE 11"/>
    <property type="match status" value="1"/>
</dbReference>
<dbReference type="Proteomes" id="UP000176527">
    <property type="component" value="Unassembled WGS sequence"/>
</dbReference>
<dbReference type="SUPFAM" id="SSF53335">
    <property type="entry name" value="S-adenosyl-L-methionine-dependent methyltransferases"/>
    <property type="match status" value="1"/>
</dbReference>
<gene>
    <name evidence="1" type="ORF">A3F00_02960</name>
</gene>